<dbReference type="AlphaFoldDB" id="A0A146JW19"/>
<name>A0A146JW19_9EUKA</name>
<gene>
    <name evidence="1" type="ORF">TPC1_31755</name>
</gene>
<protein>
    <submittedName>
        <fullName evidence="1">Uncharacterized protein</fullName>
    </submittedName>
</protein>
<feature type="non-terminal residue" evidence="1">
    <location>
        <position position="1"/>
    </location>
</feature>
<evidence type="ECO:0000313" key="1">
    <source>
        <dbReference type="EMBL" id="JAP88750.1"/>
    </source>
</evidence>
<reference evidence="1" key="1">
    <citation type="submission" date="2015-07" db="EMBL/GenBank/DDBJ databases">
        <title>Adaptation to a free-living lifestyle via gene acquisitions in the diplomonad Trepomonas sp. PC1.</title>
        <authorList>
            <person name="Xu F."/>
            <person name="Jerlstrom-Hultqvist J."/>
            <person name="Kolisko M."/>
            <person name="Simpson A.G.B."/>
            <person name="Roger A.J."/>
            <person name="Svard S.G."/>
            <person name="Andersson J.O."/>
        </authorList>
    </citation>
    <scope>NUCLEOTIDE SEQUENCE</scope>
    <source>
        <strain evidence="1">PC1</strain>
    </source>
</reference>
<organism evidence="1">
    <name type="scientific">Trepomonas sp. PC1</name>
    <dbReference type="NCBI Taxonomy" id="1076344"/>
    <lineage>
        <taxon>Eukaryota</taxon>
        <taxon>Metamonada</taxon>
        <taxon>Diplomonadida</taxon>
        <taxon>Hexamitidae</taxon>
        <taxon>Hexamitinae</taxon>
        <taxon>Trepomonas</taxon>
    </lineage>
</organism>
<proteinExistence type="predicted"/>
<feature type="non-terminal residue" evidence="1">
    <location>
        <position position="318"/>
    </location>
</feature>
<dbReference type="EMBL" id="GDID01007856">
    <property type="protein sequence ID" value="JAP88750.1"/>
    <property type="molecule type" value="Transcribed_RNA"/>
</dbReference>
<sequence length="318" mass="37875">KFLKIVQKSILILWHVKRDLINKDLPTKKYKMLYEVPFKLQKLKKLQITLAGSRGAVLKYLYKRKQNAMEFLIDVPQRLKIVRMMLVQKKIIFIQNVGLMRNNKRWLELQNKFIQLQKQFLKQVYQMHKKFILTVRQNYLIVVFNRFTKISLQNYKKALELDLLKANLLSKYQMVKRLQFLRKNPFQEVLLLGKMESRPTLSLKPIQSQKTVSLKGLVNLNSQIPQKPQKQNIQWLQNKISFSQKPISAKKDQKKIAEDTLKLIQFDGVKQKIMDKNEQNLNITNENQLPKQLKEIQDLEILDICTKVKIMLQKSIFQ</sequence>
<accession>A0A146JW19</accession>